<dbReference type="Gene3D" id="1.25.40.20">
    <property type="entry name" value="Ankyrin repeat-containing domain"/>
    <property type="match status" value="1"/>
</dbReference>
<dbReference type="Proteomes" id="UP000283090">
    <property type="component" value="Unassembled WGS sequence"/>
</dbReference>
<feature type="repeat" description="ANK" evidence="2">
    <location>
        <begin position="973"/>
        <end position="1005"/>
    </location>
</feature>
<dbReference type="SMART" id="SM00248">
    <property type="entry name" value="ANK"/>
    <property type="match status" value="8"/>
</dbReference>
<evidence type="ECO:0000313" key="5">
    <source>
        <dbReference type="Proteomes" id="UP000283090"/>
    </source>
</evidence>
<keyword evidence="5" id="KW-1185">Reference proteome</keyword>
<dbReference type="Pfam" id="PF24883">
    <property type="entry name" value="NPHP3_N"/>
    <property type="match status" value="1"/>
</dbReference>
<proteinExistence type="predicted"/>
<gene>
    <name evidence="4" type="ORF">DFL_009396</name>
</gene>
<keyword evidence="1" id="KW-0677">Repeat</keyword>
<feature type="repeat" description="ANK" evidence="2">
    <location>
        <begin position="1041"/>
        <end position="1073"/>
    </location>
</feature>
<dbReference type="PROSITE" id="PS50297">
    <property type="entry name" value="ANK_REP_REGION"/>
    <property type="match status" value="3"/>
</dbReference>
<dbReference type="STRING" id="97331.A0A436ZS05"/>
<dbReference type="InterPro" id="IPR035994">
    <property type="entry name" value="Nucleoside_phosphorylase_sf"/>
</dbReference>
<feature type="repeat" description="ANK" evidence="2">
    <location>
        <begin position="1194"/>
        <end position="1226"/>
    </location>
</feature>
<evidence type="ECO:0000256" key="2">
    <source>
        <dbReference type="PROSITE-ProRule" id="PRU00023"/>
    </source>
</evidence>
<dbReference type="InterPro" id="IPR002110">
    <property type="entry name" value="Ankyrin_rpt"/>
</dbReference>
<dbReference type="VEuPathDB" id="FungiDB:DFL_009396"/>
<dbReference type="PROSITE" id="PS50088">
    <property type="entry name" value="ANK_REPEAT"/>
    <property type="match status" value="4"/>
</dbReference>
<dbReference type="RefSeq" id="XP_067487080.1">
    <property type="nucleotide sequence ID" value="XM_067639274.1"/>
</dbReference>
<dbReference type="InterPro" id="IPR027417">
    <property type="entry name" value="P-loop_NTPase"/>
</dbReference>
<dbReference type="Pfam" id="PF00023">
    <property type="entry name" value="Ank"/>
    <property type="match status" value="3"/>
</dbReference>
<sequence length="1339" mass="150935">MAANKAKKRLTHDDYTVGLIYVKPLEMSAIVTMLDEEHEKLRLNDKDQNSYRLGKIGDHNVIVVGPPRGEQGKVAISTVVNHIPHSFKNVKLGLLVGIGGGVPNHDHDIRLGDVVVGAPEEGPAVVQYDLGRFNTEGIIEVKGRLGKPPPLLLGVVSDVDDQYQRLMDGATASAFAKRNRNTLRDQLSAQHDNALCFEMEAAGLMDQFPCLVIRGICDYSDSHKNDEWQRYAAANAAAYAREILYNMPERVAVELKPSMANADNREVVEKRAEETERLEFLQMLSFSEMNNRKTSVESAYTHTYEWVQDSAKYQDWKASKGGKLLIKGKAGCGKSTLMKHLYSKERHPQPGLVVCGFFFNNLGTPFERSTEAMLRTLIHEIVFQHPESFKDLQRFYSDRKSREAAQKKEINWTRDQLEQMFTTLTGSPHLSGLIYIDALDEGEGFLPSKIFGFLEKQLGGPDGSYRDLRICLSSRPSNFVDRRTAWTTIDLGTENSRDIEVYTTRELQEIADSCSYYKDMIPKLCEEIMRKADGIFLWAKIVVERLQGSMVRLESEDEIWDTLEDSPNDLYKLFITCLKRVEKKFQDRMVQILQIVLVAERPLSIDELVDLMTAVNSSATTRPGKSCRTKSMITVEGERDQMKRNIQNWCGGLVEVIETPRTIGIRTKGYSSFWYEYNLSTEIRFMHQSVKEFLRESTELNTLGFVEVEATSQRLLFIWCLRYLEHLESLKFHESGIGGSAMAHWEHISQEHPFLIYSPFWIKHAENCDPKNLDRDKIRRLNGAFEAWFQYPPDHLYAGSMHPRTLYTSIYSCGYREHNRIYSSLLAFSANRCFINLVEALLLCPDIDYEQEKLDMALISACNWSLEYERPTVYGSDILRSYPWLDSKGQVLGVSKADWLAREAVVDLLIKKGADVNVRGRDEFGQFGTPVTAACWWGRLKIVETLIKTGADVNLIHPDVDCDPASKFAMDSSYATPLIAACWGGNISVAKFLIRHGAQVDIRAGRIGTALAEAACKGDIKMIGLLLNSHASIDMLLDRDHRGTALTMAAAAGKEEAVKYLVARGAKVNVGCREGSPLSAAASCSEENGAAIMEYLINNGASVKDLQEDDKYGSILLSTLCEERVSEKNIPRRIRLLVRHGINVNVKFKEGKYATALIAAACRHGEDSPNDGTQIMLHLIGHGARVNEQPTVGEYGSALIAAVMNGHYGRVEFLIKNGADVNLSARTGKYESALEAVISEEPLEWHGGWRREERLLKTIDILLRNGADPDNVLLAHAESYRPELLEHLVSHVKDEVLRRRFSEDTTMEDIYSEAYVPFPNSLNDEQYMWDSDEEMPGIN</sequence>
<dbReference type="EMBL" id="SAEB01000012">
    <property type="protein sequence ID" value="RVD81536.1"/>
    <property type="molecule type" value="Genomic_DNA"/>
</dbReference>
<dbReference type="InterPro" id="IPR056884">
    <property type="entry name" value="NPHP3-like_N"/>
</dbReference>
<dbReference type="SUPFAM" id="SSF48403">
    <property type="entry name" value="Ankyrin repeat"/>
    <property type="match status" value="1"/>
</dbReference>
<dbReference type="PANTHER" id="PTHR10039:SF5">
    <property type="entry name" value="NACHT DOMAIN-CONTAINING PROTEIN"/>
    <property type="match status" value="1"/>
</dbReference>
<evidence type="ECO:0000313" key="4">
    <source>
        <dbReference type="EMBL" id="RVD81536.1"/>
    </source>
</evidence>
<dbReference type="Gene3D" id="3.40.50.300">
    <property type="entry name" value="P-loop containing nucleotide triphosphate hydrolases"/>
    <property type="match status" value="1"/>
</dbReference>
<dbReference type="GO" id="GO:0009116">
    <property type="term" value="P:nucleoside metabolic process"/>
    <property type="evidence" value="ECO:0007669"/>
    <property type="project" value="InterPro"/>
</dbReference>
<keyword evidence="2" id="KW-0040">ANK repeat</keyword>
<dbReference type="OrthoDB" id="443402at2759"/>
<dbReference type="Pfam" id="PF12796">
    <property type="entry name" value="Ank_2"/>
    <property type="match status" value="1"/>
</dbReference>
<feature type="repeat" description="ANK" evidence="2">
    <location>
        <begin position="926"/>
        <end position="958"/>
    </location>
</feature>
<dbReference type="InterPro" id="IPR036770">
    <property type="entry name" value="Ankyrin_rpt-contain_sf"/>
</dbReference>
<feature type="domain" description="Nephrocystin 3-like N-terminal" evidence="3">
    <location>
        <begin position="303"/>
        <end position="475"/>
    </location>
</feature>
<name>A0A436ZS05_ARTFL</name>
<comment type="caution">
    <text evidence="4">The sequence shown here is derived from an EMBL/GenBank/DDBJ whole genome shotgun (WGS) entry which is preliminary data.</text>
</comment>
<organism evidence="4 5">
    <name type="scientific">Arthrobotrys flagrans</name>
    <name type="common">Nematode-trapping fungus</name>
    <name type="synonym">Trichothecium flagrans</name>
    <dbReference type="NCBI Taxonomy" id="97331"/>
    <lineage>
        <taxon>Eukaryota</taxon>
        <taxon>Fungi</taxon>
        <taxon>Dikarya</taxon>
        <taxon>Ascomycota</taxon>
        <taxon>Pezizomycotina</taxon>
        <taxon>Orbiliomycetes</taxon>
        <taxon>Orbiliales</taxon>
        <taxon>Orbiliaceae</taxon>
        <taxon>Arthrobotrys</taxon>
    </lineage>
</organism>
<reference evidence="4 5" key="1">
    <citation type="submission" date="2019-01" db="EMBL/GenBank/DDBJ databases">
        <title>Intercellular communication is required for trap formation in the nematode-trapping fungus Duddingtonia flagrans.</title>
        <authorList>
            <person name="Youssar L."/>
            <person name="Wernet V."/>
            <person name="Hensel N."/>
            <person name="Hildebrandt H.-G."/>
            <person name="Fischer R."/>
        </authorList>
    </citation>
    <scope>NUCLEOTIDE SEQUENCE [LARGE SCALE GENOMIC DNA]</scope>
    <source>
        <strain evidence="4 5">CBS H-5679</strain>
    </source>
</reference>
<accession>A0A436ZS05</accession>
<dbReference type="GeneID" id="93591707"/>
<evidence type="ECO:0000259" key="3">
    <source>
        <dbReference type="Pfam" id="PF24883"/>
    </source>
</evidence>
<dbReference type="PANTHER" id="PTHR10039">
    <property type="entry name" value="AMELOGENIN"/>
    <property type="match status" value="1"/>
</dbReference>
<protein>
    <recommendedName>
        <fullName evidence="3">Nephrocystin 3-like N-terminal domain-containing protein</fullName>
    </recommendedName>
</protein>
<evidence type="ECO:0000256" key="1">
    <source>
        <dbReference type="ARBA" id="ARBA00022737"/>
    </source>
</evidence>
<dbReference type="SUPFAM" id="SSF52540">
    <property type="entry name" value="P-loop containing nucleoside triphosphate hydrolases"/>
    <property type="match status" value="1"/>
</dbReference>
<dbReference type="GO" id="GO:0003824">
    <property type="term" value="F:catalytic activity"/>
    <property type="evidence" value="ECO:0007669"/>
    <property type="project" value="InterPro"/>
</dbReference>
<dbReference type="SUPFAM" id="SSF53167">
    <property type="entry name" value="Purine and uridine phosphorylases"/>
    <property type="match status" value="1"/>
</dbReference>
<dbReference type="Gene3D" id="3.40.50.1580">
    <property type="entry name" value="Nucleoside phosphorylase domain"/>
    <property type="match status" value="1"/>
</dbReference>